<evidence type="ECO:0000256" key="4">
    <source>
        <dbReference type="ARBA" id="ARBA00022692"/>
    </source>
</evidence>
<keyword evidence="12" id="KW-1185">Reference proteome</keyword>
<accession>A0A0R2L708</accession>
<dbReference type="SUPFAM" id="SSF161111">
    <property type="entry name" value="Cation efflux protein transmembrane domain-like"/>
    <property type="match status" value="1"/>
</dbReference>
<evidence type="ECO:0000256" key="7">
    <source>
        <dbReference type="SAM" id="Phobius"/>
    </source>
</evidence>
<dbReference type="NCBIfam" id="TIGR01297">
    <property type="entry name" value="CDF"/>
    <property type="match status" value="1"/>
</dbReference>
<dbReference type="Proteomes" id="UP000321429">
    <property type="component" value="Unassembled WGS sequence"/>
</dbReference>
<evidence type="ECO:0000259" key="9">
    <source>
        <dbReference type="Pfam" id="PF16916"/>
    </source>
</evidence>
<dbReference type="Pfam" id="PF16916">
    <property type="entry name" value="ZT_dimer"/>
    <property type="match status" value="1"/>
</dbReference>
<dbReference type="SUPFAM" id="SSF160240">
    <property type="entry name" value="Cation efflux protein cytoplasmic domain-like"/>
    <property type="match status" value="1"/>
</dbReference>
<dbReference type="InterPro" id="IPR050291">
    <property type="entry name" value="CDF_Transporter"/>
</dbReference>
<evidence type="ECO:0000313" key="12">
    <source>
        <dbReference type="Proteomes" id="UP000051139"/>
    </source>
</evidence>
<feature type="domain" description="Cation efflux protein cytoplasmic" evidence="9">
    <location>
        <begin position="256"/>
        <end position="321"/>
    </location>
</feature>
<dbReference type="GO" id="GO:0016020">
    <property type="term" value="C:membrane"/>
    <property type="evidence" value="ECO:0007669"/>
    <property type="project" value="UniProtKB-SubCell"/>
</dbReference>
<feature type="transmembrane region" description="Helical" evidence="7">
    <location>
        <begin position="223"/>
        <end position="240"/>
    </location>
</feature>
<proteinExistence type="inferred from homology"/>
<dbReference type="Gene3D" id="1.20.1510.10">
    <property type="entry name" value="Cation efflux protein transmembrane domain"/>
    <property type="match status" value="1"/>
</dbReference>
<dbReference type="EMBL" id="JQCB01000001">
    <property type="protein sequence ID" value="KRN97168.1"/>
    <property type="molecule type" value="Genomic_DNA"/>
</dbReference>
<name>A0A0R2L708_9LACO</name>
<dbReference type="RefSeq" id="WP_057808430.1">
    <property type="nucleotide sequence ID" value="NZ_BJUD01000104.1"/>
</dbReference>
<dbReference type="Proteomes" id="UP000051139">
    <property type="component" value="Unassembled WGS sequence"/>
</dbReference>
<feature type="transmembrane region" description="Helical" evidence="7">
    <location>
        <begin position="64"/>
        <end position="84"/>
    </location>
</feature>
<dbReference type="Gene3D" id="3.30.70.1350">
    <property type="entry name" value="Cation efflux protein, cytoplasmic domain"/>
    <property type="match status" value="1"/>
</dbReference>
<feature type="transmembrane region" description="Helical" evidence="7">
    <location>
        <begin position="34"/>
        <end position="52"/>
    </location>
</feature>
<dbReference type="PANTHER" id="PTHR43840">
    <property type="entry name" value="MITOCHONDRIAL METAL TRANSPORTER 1-RELATED"/>
    <property type="match status" value="1"/>
</dbReference>
<evidence type="ECO:0000313" key="10">
    <source>
        <dbReference type="EMBL" id="GEK29681.1"/>
    </source>
</evidence>
<dbReference type="STRING" id="348151.IV55_GL000087"/>
<sequence length="340" mass="36992">MKNHVGRHIEREQQTWARIQAAEISKLNGAIRHLLYNVGAYVCIAIIEYVLAVMSQSQTLRADAFNNVSGIISTILLVIGLYIAKDTDADSFDRGITDGPEKVAGVTPERARLTRFRAETIFTLVTSIIMIGIAVSVIVGGIRGLMSPATRVIPEPIALVGAGLASIIMLVVWYFNRQAGRKLQNAALTASSQDSLSDAFTSIGTMLSIGGALVFHLTWLDGVASVIVGVFILAAGFKIFRDSSLNLADYFDPHVESQFRDEIATVPGVRSVVELKAHYSGNLVTLEVTIFVDAMITTLASYEIGEQIERRMRHQFGVIDTSVATVPDPATIPAHQRHKE</sequence>
<dbReference type="InterPro" id="IPR036837">
    <property type="entry name" value="Cation_efflux_CTD_sf"/>
</dbReference>
<dbReference type="InterPro" id="IPR027470">
    <property type="entry name" value="Cation_efflux_CTD"/>
</dbReference>
<evidence type="ECO:0000256" key="5">
    <source>
        <dbReference type="ARBA" id="ARBA00022989"/>
    </source>
</evidence>
<evidence type="ECO:0000256" key="3">
    <source>
        <dbReference type="ARBA" id="ARBA00022448"/>
    </source>
</evidence>
<keyword evidence="6 7" id="KW-0472">Membrane</keyword>
<evidence type="ECO:0000256" key="1">
    <source>
        <dbReference type="ARBA" id="ARBA00004141"/>
    </source>
</evidence>
<keyword evidence="5 7" id="KW-1133">Transmembrane helix</keyword>
<evidence type="ECO:0000313" key="13">
    <source>
        <dbReference type="Proteomes" id="UP000321429"/>
    </source>
</evidence>
<dbReference type="InterPro" id="IPR027469">
    <property type="entry name" value="Cation_efflux_TMD_sf"/>
</dbReference>
<comment type="similarity">
    <text evidence="2">Belongs to the cation diffusion facilitator (CDF) transporter (TC 2.A.4) family.</text>
</comment>
<evidence type="ECO:0000313" key="11">
    <source>
        <dbReference type="EMBL" id="KRN97168.1"/>
    </source>
</evidence>
<dbReference type="PATRIC" id="fig|348151.3.peg.90"/>
<gene>
    <name evidence="10" type="primary">czcD</name>
    <name evidence="11" type="ORF">IV55_GL000087</name>
    <name evidence="10" type="ORF">LSI01_19920</name>
</gene>
<evidence type="ECO:0000256" key="6">
    <source>
        <dbReference type="ARBA" id="ARBA00023136"/>
    </source>
</evidence>
<dbReference type="OrthoDB" id="9806522at2"/>
<evidence type="ECO:0000259" key="8">
    <source>
        <dbReference type="Pfam" id="PF01545"/>
    </source>
</evidence>
<reference evidence="11 12" key="1">
    <citation type="journal article" date="2015" name="Genome Announc.">
        <title>Expanding the biotechnology potential of lactobacilli through comparative genomics of 213 strains and associated genera.</title>
        <authorList>
            <person name="Sun Z."/>
            <person name="Harris H.M."/>
            <person name="McCann A."/>
            <person name="Guo C."/>
            <person name="Argimon S."/>
            <person name="Zhang W."/>
            <person name="Yang X."/>
            <person name="Jeffery I.B."/>
            <person name="Cooney J.C."/>
            <person name="Kagawa T.F."/>
            <person name="Liu W."/>
            <person name="Song Y."/>
            <person name="Salvetti E."/>
            <person name="Wrobel A."/>
            <person name="Rasinkangas P."/>
            <person name="Parkhill J."/>
            <person name="Rea M.C."/>
            <person name="O'Sullivan O."/>
            <person name="Ritari J."/>
            <person name="Douillard F.P."/>
            <person name="Paul Ross R."/>
            <person name="Yang R."/>
            <person name="Briner A.E."/>
            <person name="Felis G.E."/>
            <person name="de Vos W.M."/>
            <person name="Barrangou R."/>
            <person name="Klaenhammer T.R."/>
            <person name="Caufield P.W."/>
            <person name="Cui Y."/>
            <person name="Zhang H."/>
            <person name="O'Toole P.W."/>
        </authorList>
    </citation>
    <scope>NUCLEOTIDE SEQUENCE [LARGE SCALE GENOMIC DNA]</scope>
    <source>
        <strain evidence="11 12">DSM 22696</strain>
    </source>
</reference>
<dbReference type="InterPro" id="IPR058533">
    <property type="entry name" value="Cation_efflux_TM"/>
</dbReference>
<protein>
    <submittedName>
        <fullName evidence="11">Cation diffusion facilitator family transporter</fullName>
    </submittedName>
    <submittedName>
        <fullName evidence="10">Cobalt-zinc-cadmium resistance protein</fullName>
    </submittedName>
</protein>
<comment type="caution">
    <text evidence="11">The sequence shown here is derived from an EMBL/GenBank/DDBJ whole genome shotgun (WGS) entry which is preliminary data.</text>
</comment>
<dbReference type="PANTHER" id="PTHR43840:SF50">
    <property type="entry name" value="MANGANESE EFFLUX SYSTEM PROTEIN MNES"/>
    <property type="match status" value="1"/>
</dbReference>
<dbReference type="GO" id="GO:0008324">
    <property type="term" value="F:monoatomic cation transmembrane transporter activity"/>
    <property type="evidence" value="ECO:0007669"/>
    <property type="project" value="InterPro"/>
</dbReference>
<dbReference type="EMBL" id="BJUD01000104">
    <property type="protein sequence ID" value="GEK29681.1"/>
    <property type="molecule type" value="Genomic_DNA"/>
</dbReference>
<feature type="domain" description="Cation efflux protein transmembrane" evidence="8">
    <location>
        <begin position="117"/>
        <end position="247"/>
    </location>
</feature>
<organism evidence="11 12">
    <name type="scientific">Furfurilactobacillus siliginis</name>
    <dbReference type="NCBI Taxonomy" id="348151"/>
    <lineage>
        <taxon>Bacteria</taxon>
        <taxon>Bacillati</taxon>
        <taxon>Bacillota</taxon>
        <taxon>Bacilli</taxon>
        <taxon>Lactobacillales</taxon>
        <taxon>Lactobacillaceae</taxon>
        <taxon>Furfurilactobacillus</taxon>
    </lineage>
</organism>
<evidence type="ECO:0000256" key="2">
    <source>
        <dbReference type="ARBA" id="ARBA00008114"/>
    </source>
</evidence>
<keyword evidence="3" id="KW-0813">Transport</keyword>
<comment type="subcellular location">
    <subcellularLocation>
        <location evidence="1">Membrane</location>
        <topology evidence="1">Multi-pass membrane protein</topology>
    </subcellularLocation>
</comment>
<reference evidence="10 13" key="2">
    <citation type="submission" date="2019-07" db="EMBL/GenBank/DDBJ databases">
        <title>Whole genome shotgun sequence of Lactobacillus siliginis NBRC 101315.</title>
        <authorList>
            <person name="Hosoyama A."/>
            <person name="Uohara A."/>
            <person name="Ohji S."/>
            <person name="Ichikawa N."/>
        </authorList>
    </citation>
    <scope>NUCLEOTIDE SEQUENCE [LARGE SCALE GENOMIC DNA]</scope>
    <source>
        <strain evidence="10 13">NBRC 101315</strain>
    </source>
</reference>
<dbReference type="InterPro" id="IPR002524">
    <property type="entry name" value="Cation_efflux"/>
</dbReference>
<feature type="transmembrane region" description="Helical" evidence="7">
    <location>
        <begin position="120"/>
        <end position="145"/>
    </location>
</feature>
<dbReference type="AlphaFoldDB" id="A0A0R2L708"/>
<dbReference type="Pfam" id="PF01545">
    <property type="entry name" value="Cation_efflux"/>
    <property type="match status" value="1"/>
</dbReference>
<feature type="transmembrane region" description="Helical" evidence="7">
    <location>
        <begin position="157"/>
        <end position="175"/>
    </location>
</feature>
<keyword evidence="4 7" id="KW-0812">Transmembrane</keyword>